<accession>A0AAV6RZK6</accession>
<comment type="caution">
    <text evidence="2">The sequence shown here is derived from an EMBL/GenBank/DDBJ whole genome shotgun (WGS) entry which is preliminary data.</text>
</comment>
<proteinExistence type="predicted"/>
<dbReference type="Proteomes" id="UP000693946">
    <property type="component" value="Linkage Group LG16"/>
</dbReference>
<gene>
    <name evidence="2" type="ORF">JOB18_027063</name>
</gene>
<sequence length="99" mass="10492">MSLVASFESAVKFVMAITLWCKSSSGEKPITPCSLSDTNHDGTTLKQPTHDLYIFIVSGKQILYAHEQAGGQSSATSHEQTTLGHAHAAPLTLNTSSSS</sequence>
<keyword evidence="3" id="KW-1185">Reference proteome</keyword>
<name>A0AAV6RZK6_SOLSE</name>
<feature type="region of interest" description="Disordered" evidence="1">
    <location>
        <begin position="68"/>
        <end position="99"/>
    </location>
</feature>
<evidence type="ECO:0000313" key="2">
    <source>
        <dbReference type="EMBL" id="KAG7510637.1"/>
    </source>
</evidence>
<evidence type="ECO:0000256" key="1">
    <source>
        <dbReference type="SAM" id="MobiDB-lite"/>
    </source>
</evidence>
<feature type="compositionally biased region" description="Polar residues" evidence="1">
    <location>
        <begin position="70"/>
        <end position="83"/>
    </location>
</feature>
<evidence type="ECO:0000313" key="3">
    <source>
        <dbReference type="Proteomes" id="UP000693946"/>
    </source>
</evidence>
<protein>
    <submittedName>
        <fullName evidence="2">Uncharacterized protein</fullName>
    </submittedName>
</protein>
<reference evidence="2 3" key="1">
    <citation type="journal article" date="2021" name="Sci. Rep.">
        <title>Chromosome anchoring in Senegalese sole (Solea senegalensis) reveals sex-associated markers and genome rearrangements in flatfish.</title>
        <authorList>
            <person name="Guerrero-Cozar I."/>
            <person name="Gomez-Garrido J."/>
            <person name="Berbel C."/>
            <person name="Martinez-Blanch J.F."/>
            <person name="Alioto T."/>
            <person name="Claros M.G."/>
            <person name="Gagnaire P.A."/>
            <person name="Manchado M."/>
        </authorList>
    </citation>
    <scope>NUCLEOTIDE SEQUENCE [LARGE SCALE GENOMIC DNA]</scope>
    <source>
        <strain evidence="2">Sse05_10M</strain>
    </source>
</reference>
<dbReference type="AlphaFoldDB" id="A0AAV6RZK6"/>
<dbReference type="EMBL" id="JAGKHQ010000008">
    <property type="protein sequence ID" value="KAG7510637.1"/>
    <property type="molecule type" value="Genomic_DNA"/>
</dbReference>
<organism evidence="2 3">
    <name type="scientific">Solea senegalensis</name>
    <name type="common">Senegalese sole</name>
    <dbReference type="NCBI Taxonomy" id="28829"/>
    <lineage>
        <taxon>Eukaryota</taxon>
        <taxon>Metazoa</taxon>
        <taxon>Chordata</taxon>
        <taxon>Craniata</taxon>
        <taxon>Vertebrata</taxon>
        <taxon>Euteleostomi</taxon>
        <taxon>Actinopterygii</taxon>
        <taxon>Neopterygii</taxon>
        <taxon>Teleostei</taxon>
        <taxon>Neoteleostei</taxon>
        <taxon>Acanthomorphata</taxon>
        <taxon>Carangaria</taxon>
        <taxon>Pleuronectiformes</taxon>
        <taxon>Pleuronectoidei</taxon>
        <taxon>Soleidae</taxon>
        <taxon>Solea</taxon>
    </lineage>
</organism>